<dbReference type="InterPro" id="IPR015422">
    <property type="entry name" value="PyrdxlP-dep_Trfase_small"/>
</dbReference>
<reference evidence="3" key="1">
    <citation type="submission" date="2022-01" db="EMBL/GenBank/DDBJ databases">
        <title>Nocardioidaceae gen. sp. A5X3R13.</title>
        <authorList>
            <person name="Lopez Marin M.A."/>
            <person name="Uhlik O."/>
        </authorList>
    </citation>
    <scope>NUCLEOTIDE SEQUENCE</scope>
    <source>
        <strain evidence="3">A5X3R13</strain>
    </source>
</reference>
<comment type="cofactor">
    <cofactor evidence="1">
        <name>pyridoxal 5'-phosphate</name>
        <dbReference type="ChEBI" id="CHEBI:597326"/>
    </cofactor>
</comment>
<keyword evidence="1" id="KW-0808">Transferase</keyword>
<accession>A0AA46TKW3</accession>
<evidence type="ECO:0000256" key="1">
    <source>
        <dbReference type="RuleBase" id="RU000481"/>
    </source>
</evidence>
<dbReference type="InterPro" id="IPR015424">
    <property type="entry name" value="PyrdxlP-dep_Trfase"/>
</dbReference>
<keyword evidence="4" id="KW-1185">Reference proteome</keyword>
<evidence type="ECO:0000313" key="3">
    <source>
        <dbReference type="EMBL" id="UYM06782.1"/>
    </source>
</evidence>
<dbReference type="Proteomes" id="UP001164390">
    <property type="component" value="Chromosome"/>
</dbReference>
<evidence type="ECO:0000259" key="2">
    <source>
        <dbReference type="Pfam" id="PF00155"/>
    </source>
</evidence>
<dbReference type="Gene3D" id="3.40.640.10">
    <property type="entry name" value="Type I PLP-dependent aspartate aminotransferase-like (Major domain)"/>
    <property type="match status" value="1"/>
</dbReference>
<dbReference type="InterPro" id="IPR015421">
    <property type="entry name" value="PyrdxlP-dep_Trfase_major"/>
</dbReference>
<comment type="similarity">
    <text evidence="1">Belongs to the class-I pyridoxal-phosphate-dependent aminotransferase family.</text>
</comment>
<dbReference type="AlphaFoldDB" id="A0AA46TKW3"/>
<dbReference type="Gene3D" id="3.90.1150.10">
    <property type="entry name" value="Aspartate Aminotransferase, domain 1"/>
    <property type="match status" value="1"/>
</dbReference>
<dbReference type="RefSeq" id="WP_271635703.1">
    <property type="nucleotide sequence ID" value="NZ_CP094970.1"/>
</dbReference>
<dbReference type="PROSITE" id="PS00105">
    <property type="entry name" value="AA_TRANSFER_CLASS_1"/>
    <property type="match status" value="1"/>
</dbReference>
<sequence>MNAVRSTITGPFPASPMTSLVDTSVPFDLAESTCPPLRLGDVVDGTSLANLALDYGTTPGDAELRRLIGANAGVEADQVLVTVGAMGAMYLLAQDRRGGRAVVASPHFPPASIVPAGLGMPVDRVDLSFDDGYRVLPERIAEALTPATTLVSLASPQNPSGVRIDDRDLRDIVGAVEAYAPDAVVLVDETYRVATYGDGPVPASAASLSGRVVTCSSLSKGHGAPGLRLGWLTTTDADLYERLRTAKFYSTVACSTADEVVGVHVLRNAPEILRPRAERLGRALAELGAWAVEQPVDFLEPDGGAMSCLRLRTEDPAAVDEFYARLGERDVRVAPGSWFGESDRVFRVGFGHLGPVEFTEALDRLGDALTARTRRARSA</sequence>
<dbReference type="PANTHER" id="PTHR43510:SF1">
    <property type="entry name" value="AMINOTRANSFERASE FUNCTION, HYPOTHETICAL (EUROFUNG)"/>
    <property type="match status" value="1"/>
</dbReference>
<dbReference type="PANTHER" id="PTHR43510">
    <property type="entry name" value="AMINOTRANSFERASE FUNCTION, HYPOTHETICAL (EUROFUNG)"/>
    <property type="match status" value="1"/>
</dbReference>
<dbReference type="EC" id="2.6.1.-" evidence="1"/>
<dbReference type="InterPro" id="IPR004839">
    <property type="entry name" value="Aminotransferase_I/II_large"/>
</dbReference>
<dbReference type="EMBL" id="CP094970">
    <property type="protein sequence ID" value="UYM06782.1"/>
    <property type="molecule type" value="Genomic_DNA"/>
</dbReference>
<organism evidence="3 4">
    <name type="scientific">Solicola gregarius</name>
    <dbReference type="NCBI Taxonomy" id="2908642"/>
    <lineage>
        <taxon>Bacteria</taxon>
        <taxon>Bacillati</taxon>
        <taxon>Actinomycetota</taxon>
        <taxon>Actinomycetes</taxon>
        <taxon>Propionibacteriales</taxon>
        <taxon>Nocardioidaceae</taxon>
        <taxon>Solicola</taxon>
    </lineage>
</organism>
<dbReference type="GO" id="GO:0008483">
    <property type="term" value="F:transaminase activity"/>
    <property type="evidence" value="ECO:0007669"/>
    <property type="project" value="UniProtKB-KW"/>
</dbReference>
<name>A0AA46TKW3_9ACTN</name>
<dbReference type="KEGG" id="sgrg:L0C25_06830"/>
<dbReference type="CDD" id="cd00609">
    <property type="entry name" value="AAT_like"/>
    <property type="match status" value="1"/>
</dbReference>
<dbReference type="GO" id="GO:0030170">
    <property type="term" value="F:pyridoxal phosphate binding"/>
    <property type="evidence" value="ECO:0007669"/>
    <property type="project" value="InterPro"/>
</dbReference>
<keyword evidence="1 3" id="KW-0032">Aminotransferase</keyword>
<dbReference type="SUPFAM" id="SSF53383">
    <property type="entry name" value="PLP-dependent transferases"/>
    <property type="match status" value="1"/>
</dbReference>
<gene>
    <name evidence="3" type="ORF">L0C25_06830</name>
</gene>
<feature type="domain" description="Aminotransferase class I/classII large" evidence="2">
    <location>
        <begin position="54"/>
        <end position="365"/>
    </location>
</feature>
<protein>
    <recommendedName>
        <fullName evidence="1">Aminotransferase</fullName>
        <ecNumber evidence="1">2.6.1.-</ecNumber>
    </recommendedName>
</protein>
<proteinExistence type="inferred from homology"/>
<dbReference type="Pfam" id="PF00155">
    <property type="entry name" value="Aminotran_1_2"/>
    <property type="match status" value="1"/>
</dbReference>
<dbReference type="InterPro" id="IPR004838">
    <property type="entry name" value="NHTrfase_class1_PyrdxlP-BS"/>
</dbReference>
<evidence type="ECO:0000313" key="4">
    <source>
        <dbReference type="Proteomes" id="UP001164390"/>
    </source>
</evidence>